<keyword evidence="1 5" id="KW-0489">Methyltransferase</keyword>
<dbReference type="PANTHER" id="PTHR12829:SF7">
    <property type="entry name" value="N6-ADENOSINE-METHYLTRANSFERASE CATALYTIC SUBUNIT"/>
    <property type="match status" value="1"/>
</dbReference>
<dbReference type="InterPro" id="IPR007757">
    <property type="entry name" value="MT-A70-like"/>
</dbReference>
<evidence type="ECO:0000256" key="4">
    <source>
        <dbReference type="PROSITE-ProRule" id="PRU00489"/>
    </source>
</evidence>
<comment type="similarity">
    <text evidence="4">Belongs to the MT-A70-like family.</text>
</comment>
<dbReference type="EMBL" id="JBHFNR010000019">
    <property type="protein sequence ID" value="MFB2891986.1"/>
    <property type="molecule type" value="Genomic_DNA"/>
</dbReference>
<sequence length="210" mass="23807">MYKPDDKIGQLKLSIELELIPGLPPIQGTDYKLIVADPPWQFNLREFDSTHRGRCPYPNMSDEAILKLPIGAIAASDSYLLLWVTNNHLPLGFRCLEKWGFDYKAIFTWVKVTKKSTEENPHPHIGIGHYGRNATEHFLVATKGNPGSFTTHGLTDIPNVIFAPRSGHSRKPDEFWAIANRLASYLDGEKIELFARQQRPGWQVWGAEVN</sequence>
<keyword evidence="3" id="KW-0949">S-adenosyl-L-methionine</keyword>
<evidence type="ECO:0000256" key="2">
    <source>
        <dbReference type="ARBA" id="ARBA00022679"/>
    </source>
</evidence>
<protein>
    <submittedName>
        <fullName evidence="5">MT-A70 family methyltransferase</fullName>
    </submittedName>
</protein>
<organism evidence="5 6">
    <name type="scientific">Floridaenema flaviceps BLCC-F50</name>
    <dbReference type="NCBI Taxonomy" id="3153642"/>
    <lineage>
        <taxon>Bacteria</taxon>
        <taxon>Bacillati</taxon>
        <taxon>Cyanobacteriota</taxon>
        <taxon>Cyanophyceae</taxon>
        <taxon>Oscillatoriophycideae</taxon>
        <taxon>Aerosakkonematales</taxon>
        <taxon>Aerosakkonemataceae</taxon>
        <taxon>Floridanema</taxon>
        <taxon>Floridanema flaviceps</taxon>
    </lineage>
</organism>
<dbReference type="PROSITE" id="PS51143">
    <property type="entry name" value="MT_A70"/>
    <property type="match status" value="1"/>
</dbReference>
<dbReference type="GO" id="GO:0008168">
    <property type="term" value="F:methyltransferase activity"/>
    <property type="evidence" value="ECO:0007669"/>
    <property type="project" value="UniProtKB-KW"/>
</dbReference>
<dbReference type="Proteomes" id="UP001576784">
    <property type="component" value="Unassembled WGS sequence"/>
</dbReference>
<evidence type="ECO:0000313" key="5">
    <source>
        <dbReference type="EMBL" id="MFB2891986.1"/>
    </source>
</evidence>
<gene>
    <name evidence="5" type="ORF">ACE1CI_03465</name>
</gene>
<name>A0ABV4XJU6_9CYAN</name>
<dbReference type="Pfam" id="PF05063">
    <property type="entry name" value="MT-A70"/>
    <property type="match status" value="1"/>
</dbReference>
<dbReference type="PANTHER" id="PTHR12829">
    <property type="entry name" value="N6-ADENOSINE-METHYLTRANSFERASE"/>
    <property type="match status" value="1"/>
</dbReference>
<dbReference type="SUPFAM" id="SSF53335">
    <property type="entry name" value="S-adenosyl-L-methionine-dependent methyltransferases"/>
    <property type="match status" value="1"/>
</dbReference>
<dbReference type="GO" id="GO:0032259">
    <property type="term" value="P:methylation"/>
    <property type="evidence" value="ECO:0007669"/>
    <property type="project" value="UniProtKB-KW"/>
</dbReference>
<reference evidence="5 6" key="1">
    <citation type="submission" date="2024-09" db="EMBL/GenBank/DDBJ databases">
        <title>Floridaenema gen nov. (Aerosakkonemataceae, Aerosakkonematales ord. nov., Cyanobacteria) from benthic tropical and subtropical fresh waters, with the description of four new species.</title>
        <authorList>
            <person name="Moretto J.A."/>
            <person name="Berthold D.E."/>
            <person name="Lefler F.W."/>
            <person name="Huang I.-S."/>
            <person name="Laughinghouse H. IV."/>
        </authorList>
    </citation>
    <scope>NUCLEOTIDE SEQUENCE [LARGE SCALE GENOMIC DNA]</scope>
    <source>
        <strain evidence="5 6">BLCC-F50</strain>
    </source>
</reference>
<keyword evidence="2" id="KW-0808">Transferase</keyword>
<accession>A0ABV4XJU6</accession>
<dbReference type="RefSeq" id="WP_413261663.1">
    <property type="nucleotide sequence ID" value="NZ_JBHFNR010000019.1"/>
</dbReference>
<evidence type="ECO:0000313" key="6">
    <source>
        <dbReference type="Proteomes" id="UP001576784"/>
    </source>
</evidence>
<evidence type="ECO:0000256" key="1">
    <source>
        <dbReference type="ARBA" id="ARBA00022603"/>
    </source>
</evidence>
<dbReference type="InterPro" id="IPR029063">
    <property type="entry name" value="SAM-dependent_MTases_sf"/>
</dbReference>
<evidence type="ECO:0000256" key="3">
    <source>
        <dbReference type="ARBA" id="ARBA00022691"/>
    </source>
</evidence>
<keyword evidence="6" id="KW-1185">Reference proteome</keyword>
<proteinExistence type="inferred from homology"/>
<comment type="caution">
    <text evidence="5">The sequence shown here is derived from an EMBL/GenBank/DDBJ whole genome shotgun (WGS) entry which is preliminary data.</text>
</comment>